<keyword evidence="2" id="KW-1185">Reference proteome</keyword>
<evidence type="ECO:0000313" key="2">
    <source>
        <dbReference type="Proteomes" id="UP000824120"/>
    </source>
</evidence>
<dbReference type="AlphaFoldDB" id="A0A9J6A694"/>
<comment type="caution">
    <text evidence="1">The sequence shown here is derived from an EMBL/GenBank/DDBJ whole genome shotgun (WGS) entry which is preliminary data.</text>
</comment>
<sequence>MELKIDWCQRQQGAFLKELNQIVFGFRLLGLLLHLWSWNAFREVREKCRAGKRQEKTSLKTICSGLGRFHVQNLYLDGNHHDSQPERLRFVKRGFVNDIPTGYKSSMGMLRQISWKSLKDLQARKGNTSQWMEH</sequence>
<name>A0A9J6A694_SOLCO</name>
<dbReference type="Proteomes" id="UP000824120">
    <property type="component" value="Chromosome 2"/>
</dbReference>
<proteinExistence type="predicted"/>
<dbReference type="EMBL" id="JACXVP010000002">
    <property type="protein sequence ID" value="KAG5619803.1"/>
    <property type="molecule type" value="Genomic_DNA"/>
</dbReference>
<reference evidence="1 2" key="1">
    <citation type="submission" date="2020-09" db="EMBL/GenBank/DDBJ databases">
        <title>De no assembly of potato wild relative species, Solanum commersonii.</title>
        <authorList>
            <person name="Cho K."/>
        </authorList>
    </citation>
    <scope>NUCLEOTIDE SEQUENCE [LARGE SCALE GENOMIC DNA]</scope>
    <source>
        <strain evidence="1">LZ3.2</strain>
        <tissue evidence="1">Leaf</tissue>
    </source>
</reference>
<organism evidence="1 2">
    <name type="scientific">Solanum commersonii</name>
    <name type="common">Commerson's wild potato</name>
    <name type="synonym">Commerson's nightshade</name>
    <dbReference type="NCBI Taxonomy" id="4109"/>
    <lineage>
        <taxon>Eukaryota</taxon>
        <taxon>Viridiplantae</taxon>
        <taxon>Streptophyta</taxon>
        <taxon>Embryophyta</taxon>
        <taxon>Tracheophyta</taxon>
        <taxon>Spermatophyta</taxon>
        <taxon>Magnoliopsida</taxon>
        <taxon>eudicotyledons</taxon>
        <taxon>Gunneridae</taxon>
        <taxon>Pentapetalae</taxon>
        <taxon>asterids</taxon>
        <taxon>lamiids</taxon>
        <taxon>Solanales</taxon>
        <taxon>Solanaceae</taxon>
        <taxon>Solanoideae</taxon>
        <taxon>Solaneae</taxon>
        <taxon>Solanum</taxon>
    </lineage>
</organism>
<evidence type="ECO:0000313" key="1">
    <source>
        <dbReference type="EMBL" id="KAG5619803.1"/>
    </source>
</evidence>
<protein>
    <submittedName>
        <fullName evidence="1">Uncharacterized protein</fullName>
    </submittedName>
</protein>
<accession>A0A9J6A694</accession>
<gene>
    <name evidence="1" type="ORF">H5410_005021</name>
</gene>